<organism evidence="4 5">
    <name type="scientific">Planococcus faecalis</name>
    <dbReference type="NCBI Taxonomy" id="1598147"/>
    <lineage>
        <taxon>Bacteria</taxon>
        <taxon>Bacillati</taxon>
        <taxon>Bacillota</taxon>
        <taxon>Bacilli</taxon>
        <taxon>Bacillales</taxon>
        <taxon>Caryophanaceae</taxon>
        <taxon>Planococcus</taxon>
    </lineage>
</organism>
<evidence type="ECO:0000256" key="2">
    <source>
        <dbReference type="ARBA" id="ARBA00023315"/>
    </source>
</evidence>
<dbReference type="PANTHER" id="PTHR43800">
    <property type="entry name" value="PEPTIDYL-LYSINE N-ACETYLTRANSFERASE YJAB"/>
    <property type="match status" value="1"/>
</dbReference>
<evidence type="ECO:0000259" key="3">
    <source>
        <dbReference type="PROSITE" id="PS51186"/>
    </source>
</evidence>
<dbReference type="InterPro" id="IPR016181">
    <property type="entry name" value="Acyl_CoA_acyltransferase"/>
</dbReference>
<protein>
    <submittedName>
        <fullName evidence="4">Alanine acetyltransferase</fullName>
    </submittedName>
</protein>
<evidence type="ECO:0000313" key="5">
    <source>
        <dbReference type="Proteomes" id="UP000189661"/>
    </source>
</evidence>
<feature type="domain" description="N-acetyltransferase" evidence="3">
    <location>
        <begin position="10"/>
        <end position="148"/>
    </location>
</feature>
<keyword evidence="5" id="KW-1185">Reference proteome</keyword>
<dbReference type="Pfam" id="PF00583">
    <property type="entry name" value="Acetyltransf_1"/>
    <property type="match status" value="1"/>
</dbReference>
<proteinExistence type="predicted"/>
<dbReference type="CDD" id="cd04301">
    <property type="entry name" value="NAT_SF"/>
    <property type="match status" value="1"/>
</dbReference>
<dbReference type="PROSITE" id="PS51186">
    <property type="entry name" value="GNAT"/>
    <property type="match status" value="1"/>
</dbReference>
<keyword evidence="1" id="KW-0808">Transferase</keyword>
<sequence>MICKLNHQDEQIAKNIQQIQQQAYRIEAEMMGFYGIPQLHEPILEIQHSTEIFIGFNEEQLQGVISYQVEEGLIDIHRLVVAPCYFRKGVAKQLIEYVLRNYRGYEFIVSTGTANKPAIALYQAFGFQEKRLIEVAPGIYCTQFSLSN</sequence>
<dbReference type="Gene3D" id="3.40.630.30">
    <property type="match status" value="1"/>
</dbReference>
<dbReference type="EMBL" id="CP019401">
    <property type="protein sequence ID" value="AQU80460.1"/>
    <property type="molecule type" value="Genomic_DNA"/>
</dbReference>
<evidence type="ECO:0000313" key="4">
    <source>
        <dbReference type="EMBL" id="AQU80460.1"/>
    </source>
</evidence>
<dbReference type="SUPFAM" id="SSF55729">
    <property type="entry name" value="Acyl-CoA N-acyltransferases (Nat)"/>
    <property type="match status" value="1"/>
</dbReference>
<keyword evidence="2" id="KW-0012">Acyltransferase</keyword>
<gene>
    <name evidence="4" type="ORF">AJGP001_14740</name>
</gene>
<reference evidence="4 5" key="1">
    <citation type="submission" date="2017-01" db="EMBL/GenBank/DDBJ databases">
        <title>Planococcus faecalis genome complete sequence.</title>
        <authorList>
            <person name="Lee P.C."/>
        </authorList>
    </citation>
    <scope>NUCLEOTIDE SEQUENCE [LARGE SCALE GENOMIC DNA]</scope>
    <source>
        <strain evidence="4 5">AJ003</strain>
    </source>
</reference>
<dbReference type="InterPro" id="IPR000182">
    <property type="entry name" value="GNAT_dom"/>
</dbReference>
<dbReference type="Proteomes" id="UP000189661">
    <property type="component" value="Chromosome"/>
</dbReference>
<name>A0ABM6IV51_9BACL</name>
<dbReference type="RefSeq" id="WP_058384315.1">
    <property type="nucleotide sequence ID" value="NZ_CP019401.1"/>
</dbReference>
<accession>A0ABM6IV51</accession>
<dbReference type="PANTHER" id="PTHR43800:SF1">
    <property type="entry name" value="PEPTIDYL-LYSINE N-ACETYLTRANSFERASE YJAB"/>
    <property type="match status" value="1"/>
</dbReference>
<evidence type="ECO:0000256" key="1">
    <source>
        <dbReference type="ARBA" id="ARBA00022679"/>
    </source>
</evidence>